<comment type="caution">
    <text evidence="2">The sequence shown here is derived from an EMBL/GenBank/DDBJ whole genome shotgun (WGS) entry which is preliminary data.</text>
</comment>
<keyword evidence="1" id="KW-0472">Membrane</keyword>
<evidence type="ECO:0000313" key="3">
    <source>
        <dbReference type="Proteomes" id="UP000070174"/>
    </source>
</evidence>
<sequence length="148" mass="17281">MNLENYHEVLKKRERLYKSYISFALIFWGIGNFLLKDQARLNDSALGFITGLTLGIEIICIFWVFKIRKALKDDKMLRELYIDEHDERKNFIKLKSGSNLIGKIALGIFVASILASYFNMVVFYTLVITGIFLILVSLSLKLYWRKMV</sequence>
<accession>A0A133PHA9</accession>
<protein>
    <recommendedName>
        <fullName evidence="4">DUF3278 domain-containing protein</fullName>
    </recommendedName>
</protein>
<evidence type="ECO:0008006" key="4">
    <source>
        <dbReference type="Google" id="ProtNLM"/>
    </source>
</evidence>
<evidence type="ECO:0000256" key="1">
    <source>
        <dbReference type="SAM" id="Phobius"/>
    </source>
</evidence>
<evidence type="ECO:0000313" key="2">
    <source>
        <dbReference type="EMBL" id="KXA27833.1"/>
    </source>
</evidence>
<keyword evidence="1" id="KW-0812">Transmembrane</keyword>
<organism evidence="2">
    <name type="scientific">Peptoniphilus harei</name>
    <dbReference type="NCBI Taxonomy" id="54005"/>
    <lineage>
        <taxon>Bacteria</taxon>
        <taxon>Bacillati</taxon>
        <taxon>Bacillota</taxon>
        <taxon>Tissierellia</taxon>
        <taxon>Tissierellales</taxon>
        <taxon>Peptoniphilaceae</taxon>
        <taxon>Peptoniphilus</taxon>
    </lineage>
</organism>
<feature type="transmembrane region" description="Helical" evidence="1">
    <location>
        <begin position="100"/>
        <end position="118"/>
    </location>
</feature>
<reference evidence="2 3" key="1">
    <citation type="submission" date="2016-01" db="EMBL/GenBank/DDBJ databases">
        <authorList>
            <person name="Oliw E.H."/>
        </authorList>
    </citation>
    <scope>NUCLEOTIDE SEQUENCE [LARGE SCALE GENOMIC DNA]</scope>
    <source>
        <strain evidence="2 3">CMW7756A</strain>
    </source>
</reference>
<feature type="transmembrane region" description="Helical" evidence="1">
    <location>
        <begin position="16"/>
        <end position="34"/>
    </location>
</feature>
<feature type="transmembrane region" description="Helical" evidence="1">
    <location>
        <begin position="46"/>
        <end position="65"/>
    </location>
</feature>
<feature type="transmembrane region" description="Helical" evidence="1">
    <location>
        <begin position="124"/>
        <end position="144"/>
    </location>
</feature>
<keyword evidence="1" id="KW-1133">Transmembrane helix</keyword>
<dbReference type="AlphaFoldDB" id="A0A133PHA9"/>
<name>A0A133PHA9_9FIRM</name>
<dbReference type="PATRIC" id="fig|54005.3.peg.1867"/>
<proteinExistence type="predicted"/>
<gene>
    <name evidence="2" type="ORF">HMPREF3229_01904</name>
</gene>
<dbReference type="RefSeq" id="WP_060800793.1">
    <property type="nucleotide sequence ID" value="NZ_KQ957105.1"/>
</dbReference>
<dbReference type="EMBL" id="LRQE01000050">
    <property type="protein sequence ID" value="KXA27833.1"/>
    <property type="molecule type" value="Genomic_DNA"/>
</dbReference>
<dbReference type="Proteomes" id="UP000070174">
    <property type="component" value="Unassembled WGS sequence"/>
</dbReference>